<dbReference type="InParanoid" id="A0A0C3CM21"/>
<name>A0A0C3CM21_PILCF</name>
<dbReference type="STRING" id="765440.A0A0C3CM21"/>
<evidence type="ECO:0000313" key="8">
    <source>
        <dbReference type="EMBL" id="KIM90712.1"/>
    </source>
</evidence>
<comment type="similarity">
    <text evidence="1">Belongs to the ATG10 family.</text>
</comment>
<reference evidence="8 9" key="1">
    <citation type="submission" date="2014-04" db="EMBL/GenBank/DDBJ databases">
        <authorList>
            <consortium name="DOE Joint Genome Institute"/>
            <person name="Kuo A."/>
            <person name="Tarkka M."/>
            <person name="Buscot F."/>
            <person name="Kohler A."/>
            <person name="Nagy L.G."/>
            <person name="Floudas D."/>
            <person name="Copeland A."/>
            <person name="Barry K.W."/>
            <person name="Cichocki N."/>
            <person name="Veneault-Fourrey C."/>
            <person name="LaButti K."/>
            <person name="Lindquist E.A."/>
            <person name="Lipzen A."/>
            <person name="Lundell T."/>
            <person name="Morin E."/>
            <person name="Murat C."/>
            <person name="Sun H."/>
            <person name="Tunlid A."/>
            <person name="Henrissat B."/>
            <person name="Grigoriev I.V."/>
            <person name="Hibbett D.S."/>
            <person name="Martin F."/>
            <person name="Nordberg H.P."/>
            <person name="Cantor M.N."/>
            <person name="Hua S.X."/>
        </authorList>
    </citation>
    <scope>NUCLEOTIDE SEQUENCE [LARGE SCALE GENOMIC DNA]</scope>
    <source>
        <strain evidence="8 9">F 1598</strain>
    </source>
</reference>
<proteinExistence type="inferred from homology"/>
<evidence type="ECO:0000256" key="7">
    <source>
        <dbReference type="ARBA" id="ARBA00029833"/>
    </source>
</evidence>
<keyword evidence="9" id="KW-1185">Reference proteome</keyword>
<keyword evidence="3" id="KW-0808">Transferase</keyword>
<evidence type="ECO:0000313" key="9">
    <source>
        <dbReference type="Proteomes" id="UP000054166"/>
    </source>
</evidence>
<dbReference type="Pfam" id="PF03987">
    <property type="entry name" value="Autophagy_act_C"/>
    <property type="match status" value="1"/>
</dbReference>
<evidence type="ECO:0000256" key="6">
    <source>
        <dbReference type="ARBA" id="ARBA00023006"/>
    </source>
</evidence>
<dbReference type="GO" id="GO:0015031">
    <property type="term" value="P:protein transport"/>
    <property type="evidence" value="ECO:0007669"/>
    <property type="project" value="UniProtKB-KW"/>
</dbReference>
<dbReference type="GO" id="GO:0032446">
    <property type="term" value="P:protein modification by small protein conjugation"/>
    <property type="evidence" value="ECO:0007669"/>
    <property type="project" value="TreeGrafter"/>
</dbReference>
<keyword evidence="5" id="KW-0653">Protein transport</keyword>
<organism evidence="8 9">
    <name type="scientific">Piloderma croceum (strain F 1598)</name>
    <dbReference type="NCBI Taxonomy" id="765440"/>
    <lineage>
        <taxon>Eukaryota</taxon>
        <taxon>Fungi</taxon>
        <taxon>Dikarya</taxon>
        <taxon>Basidiomycota</taxon>
        <taxon>Agaricomycotina</taxon>
        <taxon>Agaricomycetes</taxon>
        <taxon>Agaricomycetidae</taxon>
        <taxon>Atheliales</taxon>
        <taxon>Atheliaceae</taxon>
        <taxon>Piloderma</taxon>
    </lineage>
</organism>
<dbReference type="GO" id="GO:0000422">
    <property type="term" value="P:autophagy of mitochondrion"/>
    <property type="evidence" value="ECO:0007669"/>
    <property type="project" value="TreeGrafter"/>
</dbReference>
<sequence length="160" mass="18074">MQHDTPSLELESFDGVAEEDNDDATLIQSHSTSLTSTQYVVYSATFQVPAFYFTIHDSHGSPLSSTDILKTFLFRRFPRDGTDTTSFAITLPTSSFPLLSQGDHPTLGTPCWYFHPCETSMSVNEVMTEVLQDEWTEDECLVRWLEAWFMILGTAVDLKC</sequence>
<dbReference type="PANTHER" id="PTHR14957">
    <property type="entry name" value="UBIQUITIN-LIKE-CONJUGATING ENZYME ATG10"/>
    <property type="match status" value="1"/>
</dbReference>
<evidence type="ECO:0000256" key="4">
    <source>
        <dbReference type="ARBA" id="ARBA00022786"/>
    </source>
</evidence>
<keyword evidence="4" id="KW-0833">Ubl conjugation pathway</keyword>
<keyword evidence="6" id="KW-0072">Autophagy</keyword>
<keyword evidence="5" id="KW-0813">Transport</keyword>
<gene>
    <name evidence="8" type="ORF">PILCRDRAFT_59000</name>
</gene>
<evidence type="ECO:0000256" key="3">
    <source>
        <dbReference type="ARBA" id="ARBA00022679"/>
    </source>
</evidence>
<dbReference type="GO" id="GO:0000045">
    <property type="term" value="P:autophagosome assembly"/>
    <property type="evidence" value="ECO:0007669"/>
    <property type="project" value="TreeGrafter"/>
</dbReference>
<dbReference type="GO" id="GO:0005829">
    <property type="term" value="C:cytosol"/>
    <property type="evidence" value="ECO:0007669"/>
    <property type="project" value="TreeGrafter"/>
</dbReference>
<dbReference type="InterPro" id="IPR007135">
    <property type="entry name" value="Atg3/Atg10"/>
</dbReference>
<dbReference type="PANTHER" id="PTHR14957:SF1">
    <property type="entry name" value="UBIQUITIN-LIKE-CONJUGATING ENZYME ATG10"/>
    <property type="match status" value="1"/>
</dbReference>
<dbReference type="Gene3D" id="3.30.1460.50">
    <property type="match status" value="1"/>
</dbReference>
<dbReference type="HOGENOM" id="CLU_072332_2_1_1"/>
<dbReference type="OrthoDB" id="4089664at2759"/>
<dbReference type="GO" id="GO:0061651">
    <property type="term" value="F:Atg12 conjugating enzyme activity"/>
    <property type="evidence" value="ECO:0007669"/>
    <property type="project" value="TreeGrafter"/>
</dbReference>
<reference evidence="9" key="2">
    <citation type="submission" date="2015-01" db="EMBL/GenBank/DDBJ databases">
        <title>Evolutionary Origins and Diversification of the Mycorrhizal Mutualists.</title>
        <authorList>
            <consortium name="DOE Joint Genome Institute"/>
            <consortium name="Mycorrhizal Genomics Consortium"/>
            <person name="Kohler A."/>
            <person name="Kuo A."/>
            <person name="Nagy L.G."/>
            <person name="Floudas D."/>
            <person name="Copeland A."/>
            <person name="Barry K.W."/>
            <person name="Cichocki N."/>
            <person name="Veneault-Fourrey C."/>
            <person name="LaButti K."/>
            <person name="Lindquist E.A."/>
            <person name="Lipzen A."/>
            <person name="Lundell T."/>
            <person name="Morin E."/>
            <person name="Murat C."/>
            <person name="Riley R."/>
            <person name="Ohm R."/>
            <person name="Sun H."/>
            <person name="Tunlid A."/>
            <person name="Henrissat B."/>
            <person name="Grigoriev I.V."/>
            <person name="Hibbett D.S."/>
            <person name="Martin F."/>
        </authorList>
    </citation>
    <scope>NUCLEOTIDE SEQUENCE [LARGE SCALE GENOMIC DNA]</scope>
    <source>
        <strain evidence="9">F 1598</strain>
    </source>
</reference>
<dbReference type="Proteomes" id="UP000054166">
    <property type="component" value="Unassembled WGS sequence"/>
</dbReference>
<evidence type="ECO:0000256" key="1">
    <source>
        <dbReference type="ARBA" id="ARBA00005696"/>
    </source>
</evidence>
<evidence type="ECO:0000256" key="5">
    <source>
        <dbReference type="ARBA" id="ARBA00022927"/>
    </source>
</evidence>
<dbReference type="AlphaFoldDB" id="A0A0C3CM21"/>
<accession>A0A0C3CM21</accession>
<protein>
    <recommendedName>
        <fullName evidence="2">Ubiquitin-like-conjugating enzyme ATG10</fullName>
    </recommendedName>
    <alternativeName>
        <fullName evidence="7">Autophagy-related protein 10</fullName>
    </alternativeName>
</protein>
<dbReference type="EMBL" id="KN832972">
    <property type="protein sequence ID" value="KIM90712.1"/>
    <property type="molecule type" value="Genomic_DNA"/>
</dbReference>
<evidence type="ECO:0000256" key="2">
    <source>
        <dbReference type="ARBA" id="ARBA00021099"/>
    </source>
</evidence>